<feature type="domain" description="Metallo-beta-lactamase" evidence="4">
    <location>
        <begin position="28"/>
        <end position="220"/>
    </location>
</feature>
<dbReference type="AlphaFoldDB" id="A0A559JVR1"/>
<sequence>MNETKVPYGMLAIWFLGQESVVIKGGETTVYIDPYMSDNAKRTYSPPLRPEDITNATYCLITHEHGDHLDSGTIPQVAVNNPAATFMAPGFCRDHMIRLGVNPEQLLDARTDEWRAMPDIRIKPIPAAHEQLDYDPARGHRFVGYLLELNGVKLYHAGDTTVYPGLIESLKAEAIEVGMLPINGRDAFRTAQGIIGNMDYREAVELAVSTGMDTVIPMHYDMFKGNGLNPGYFLDYLYATYPEQKSHIMGRFERFIYVSTCVLK</sequence>
<dbReference type="SUPFAM" id="SSF56281">
    <property type="entry name" value="Metallo-hydrolase/oxidoreductase"/>
    <property type="match status" value="1"/>
</dbReference>
<comment type="catalytic activity">
    <reaction evidence="1">
        <text>3',5'-cyclic CMP + H2O = CMP + H(+)</text>
        <dbReference type="Rhea" id="RHEA:72675"/>
        <dbReference type="ChEBI" id="CHEBI:15377"/>
        <dbReference type="ChEBI" id="CHEBI:15378"/>
        <dbReference type="ChEBI" id="CHEBI:58003"/>
        <dbReference type="ChEBI" id="CHEBI:60377"/>
    </reaction>
    <physiologicalReaction direction="left-to-right" evidence="1">
        <dbReference type="Rhea" id="RHEA:72676"/>
    </physiologicalReaction>
</comment>
<keyword evidence="6" id="KW-1185">Reference proteome</keyword>
<evidence type="ECO:0000313" key="5">
    <source>
        <dbReference type="EMBL" id="TVY03976.1"/>
    </source>
</evidence>
<accession>A0A559JVR1</accession>
<evidence type="ECO:0000313" key="6">
    <source>
        <dbReference type="Proteomes" id="UP000317036"/>
    </source>
</evidence>
<dbReference type="InterPro" id="IPR036866">
    <property type="entry name" value="RibonucZ/Hydroxyglut_hydro"/>
</dbReference>
<name>A0A559JVR1_9BACL</name>
<dbReference type="OrthoDB" id="9800061at2"/>
<comment type="catalytic activity">
    <reaction evidence="3">
        <text>3',5'-cyclic UMP + H2O = UMP + H(+)</text>
        <dbReference type="Rhea" id="RHEA:70575"/>
        <dbReference type="ChEBI" id="CHEBI:15377"/>
        <dbReference type="ChEBI" id="CHEBI:15378"/>
        <dbReference type="ChEBI" id="CHEBI:57865"/>
        <dbReference type="ChEBI" id="CHEBI:184387"/>
    </reaction>
    <physiologicalReaction direction="left-to-right" evidence="3">
        <dbReference type="Rhea" id="RHEA:70576"/>
    </physiologicalReaction>
</comment>
<dbReference type="InterPro" id="IPR001279">
    <property type="entry name" value="Metallo-B-lactamas"/>
</dbReference>
<evidence type="ECO:0000256" key="2">
    <source>
        <dbReference type="ARBA" id="ARBA00034301"/>
    </source>
</evidence>
<proteinExistence type="predicted"/>
<dbReference type="InterPro" id="IPR050114">
    <property type="entry name" value="UPF0173_UPF0282_UlaG_hydrolase"/>
</dbReference>
<evidence type="ECO:0000256" key="3">
    <source>
        <dbReference type="ARBA" id="ARBA00048505"/>
    </source>
</evidence>
<evidence type="ECO:0000259" key="4">
    <source>
        <dbReference type="Pfam" id="PF12706"/>
    </source>
</evidence>
<dbReference type="Pfam" id="PF12706">
    <property type="entry name" value="Lactamase_B_2"/>
    <property type="match status" value="1"/>
</dbReference>
<evidence type="ECO:0000256" key="1">
    <source>
        <dbReference type="ARBA" id="ARBA00034221"/>
    </source>
</evidence>
<reference evidence="5 6" key="1">
    <citation type="submission" date="2019-07" db="EMBL/GenBank/DDBJ databases">
        <authorList>
            <person name="Kim J."/>
        </authorList>
    </citation>
    <scope>NUCLEOTIDE SEQUENCE [LARGE SCALE GENOMIC DNA]</scope>
    <source>
        <strain evidence="5 6">JC52</strain>
    </source>
</reference>
<dbReference type="EMBL" id="VNJI01000062">
    <property type="protein sequence ID" value="TVY03976.1"/>
    <property type="molecule type" value="Genomic_DNA"/>
</dbReference>
<comment type="caution">
    <text evidence="5">The sequence shown here is derived from an EMBL/GenBank/DDBJ whole genome shotgun (WGS) entry which is preliminary data.</text>
</comment>
<protein>
    <submittedName>
        <fullName evidence="5">MBL fold metallo-hydrolase</fullName>
    </submittedName>
</protein>
<comment type="function">
    <text evidence="2">Counteracts the endogenous Pycsar antiviral defense system. Phosphodiesterase that enables metal-dependent hydrolysis of host cyclic nucleotide Pycsar defense signals such as cCMP and cUMP.</text>
</comment>
<dbReference type="Proteomes" id="UP000317036">
    <property type="component" value="Unassembled WGS sequence"/>
</dbReference>
<dbReference type="Gene3D" id="3.60.15.10">
    <property type="entry name" value="Ribonuclease Z/Hydroxyacylglutathione hydrolase-like"/>
    <property type="match status" value="1"/>
</dbReference>
<dbReference type="PANTHER" id="PTHR43546">
    <property type="entry name" value="UPF0173 METAL-DEPENDENT HYDROLASE MJ1163-RELATED"/>
    <property type="match status" value="1"/>
</dbReference>
<keyword evidence="5" id="KW-0378">Hydrolase</keyword>
<gene>
    <name evidence="5" type="ORF">FPZ49_31110</name>
</gene>
<dbReference type="RefSeq" id="WP_144854206.1">
    <property type="nucleotide sequence ID" value="NZ_VNJI01000062.1"/>
</dbReference>
<dbReference type="GO" id="GO:0016787">
    <property type="term" value="F:hydrolase activity"/>
    <property type="evidence" value="ECO:0007669"/>
    <property type="project" value="UniProtKB-KW"/>
</dbReference>
<organism evidence="5 6">
    <name type="scientific">Paenibacillus cremeus</name>
    <dbReference type="NCBI Taxonomy" id="2163881"/>
    <lineage>
        <taxon>Bacteria</taxon>
        <taxon>Bacillati</taxon>
        <taxon>Bacillota</taxon>
        <taxon>Bacilli</taxon>
        <taxon>Bacillales</taxon>
        <taxon>Paenibacillaceae</taxon>
        <taxon>Paenibacillus</taxon>
    </lineage>
</organism>